<keyword evidence="2" id="KW-0808">Transferase</keyword>
<gene>
    <name evidence="2" type="ORF">SPTER_34660</name>
</gene>
<name>A0A517DXF5_9FIRM</name>
<evidence type="ECO:0000313" key="3">
    <source>
        <dbReference type="Proteomes" id="UP000320776"/>
    </source>
</evidence>
<organism evidence="2 3">
    <name type="scientific">Sporomusa termitida</name>
    <dbReference type="NCBI Taxonomy" id="2377"/>
    <lineage>
        <taxon>Bacteria</taxon>
        <taxon>Bacillati</taxon>
        <taxon>Bacillota</taxon>
        <taxon>Negativicutes</taxon>
        <taxon>Selenomonadales</taxon>
        <taxon>Sporomusaceae</taxon>
        <taxon>Sporomusa</taxon>
    </lineage>
</organism>
<evidence type="ECO:0000259" key="1">
    <source>
        <dbReference type="Pfam" id="PF01755"/>
    </source>
</evidence>
<dbReference type="InterPro" id="IPR002654">
    <property type="entry name" value="Glyco_trans_25"/>
</dbReference>
<dbReference type="OrthoDB" id="881563at2"/>
<proteinExistence type="predicted"/>
<sequence>MHSSNVICILINLDRSPERLLQMQQRLSRLNLPFQRCVAIDGGLVNFSEKEINADEYERCHGKYVTTTEVACYISHYRALEMFVASDKEFALILEDDMEFSNDFPLVLNDLTTNHDNWDMIKFNGTSNWAVPVTKKKLIKDYRLIFNFLHQAKAGAYLLNRYAAISYLDKMLPMTVPIDHEFLKFWKYGIKIFTVLPFPAWESGAESTINYAMVGKNRKKWYKRWSCYSYRLQIAMQRIYHGYKL</sequence>
<dbReference type="Proteomes" id="UP000320776">
    <property type="component" value="Chromosome"/>
</dbReference>
<evidence type="ECO:0000313" key="2">
    <source>
        <dbReference type="EMBL" id="QDR82045.1"/>
    </source>
</evidence>
<dbReference type="EMBL" id="CP036259">
    <property type="protein sequence ID" value="QDR82045.1"/>
    <property type="molecule type" value="Genomic_DNA"/>
</dbReference>
<accession>A0A517DXF5</accession>
<feature type="domain" description="Glycosyl transferase family 25" evidence="1">
    <location>
        <begin position="9"/>
        <end position="179"/>
    </location>
</feature>
<dbReference type="Pfam" id="PF01755">
    <property type="entry name" value="Glyco_transf_25"/>
    <property type="match status" value="1"/>
</dbReference>
<protein>
    <submittedName>
        <fullName evidence="2">Glycosyltransferase family 25 (LPS biosynthesis protein)</fullName>
    </submittedName>
</protein>
<reference evidence="2 3" key="1">
    <citation type="submission" date="2019-02" db="EMBL/GenBank/DDBJ databases">
        <title>Closed genome of Sporomusa termitida DSM 4440.</title>
        <authorList>
            <person name="Poehlein A."/>
            <person name="Daniel R."/>
        </authorList>
    </citation>
    <scope>NUCLEOTIDE SEQUENCE [LARGE SCALE GENOMIC DNA]</scope>
    <source>
        <strain evidence="2 3">DSM 4440</strain>
    </source>
</reference>
<dbReference type="RefSeq" id="WP_144351471.1">
    <property type="nucleotide sequence ID" value="NZ_CP036259.1"/>
</dbReference>
<dbReference type="KEGG" id="sted:SPTER_34660"/>
<dbReference type="CDD" id="cd06532">
    <property type="entry name" value="Glyco_transf_25"/>
    <property type="match status" value="1"/>
</dbReference>
<keyword evidence="3" id="KW-1185">Reference proteome</keyword>
<dbReference type="GO" id="GO:0016740">
    <property type="term" value="F:transferase activity"/>
    <property type="evidence" value="ECO:0007669"/>
    <property type="project" value="UniProtKB-KW"/>
</dbReference>
<dbReference type="AlphaFoldDB" id="A0A517DXF5"/>